<keyword evidence="12" id="KW-1185">Reference proteome</keyword>
<comment type="catalytic activity">
    <reaction evidence="10">
        <text>L-seryl-[protein] + ATP = O-phospho-L-seryl-[protein] + ADP + H(+)</text>
        <dbReference type="Rhea" id="RHEA:17989"/>
        <dbReference type="Rhea" id="RHEA-COMP:9863"/>
        <dbReference type="Rhea" id="RHEA-COMP:11604"/>
        <dbReference type="ChEBI" id="CHEBI:15378"/>
        <dbReference type="ChEBI" id="CHEBI:29999"/>
        <dbReference type="ChEBI" id="CHEBI:30616"/>
        <dbReference type="ChEBI" id="CHEBI:83421"/>
        <dbReference type="ChEBI" id="CHEBI:456216"/>
        <dbReference type="EC" id="2.7.11.1"/>
    </reaction>
</comment>
<evidence type="ECO:0000256" key="10">
    <source>
        <dbReference type="ARBA" id="ARBA00048679"/>
    </source>
</evidence>
<dbReference type="SUPFAM" id="SSF56112">
    <property type="entry name" value="Protein kinase-like (PK-like)"/>
    <property type="match status" value="1"/>
</dbReference>
<proteinExistence type="inferred from homology"/>
<keyword evidence="4" id="KW-0597">Phosphoprotein</keyword>
<dbReference type="GO" id="GO:0005524">
    <property type="term" value="F:ATP binding"/>
    <property type="evidence" value="ECO:0007669"/>
    <property type="project" value="UniProtKB-KW"/>
</dbReference>
<dbReference type="FunFam" id="3.30.200.20:FF:000156">
    <property type="entry name" value="MAP kinase-activated protein kinase 3"/>
    <property type="match status" value="1"/>
</dbReference>
<evidence type="ECO:0000256" key="5">
    <source>
        <dbReference type="ARBA" id="ARBA00022679"/>
    </source>
</evidence>
<dbReference type="EC" id="2.7.11.1" evidence="2"/>
<evidence type="ECO:0000256" key="7">
    <source>
        <dbReference type="ARBA" id="ARBA00022777"/>
    </source>
</evidence>
<dbReference type="GO" id="GO:0004674">
    <property type="term" value="F:protein serine/threonine kinase activity"/>
    <property type="evidence" value="ECO:0007669"/>
    <property type="project" value="UniProtKB-KW"/>
</dbReference>
<keyword evidence="5" id="KW-0808">Transferase</keyword>
<dbReference type="AlphaFoldDB" id="A0A803Y5S7"/>
<dbReference type="InParanoid" id="A0A803Y5S7"/>
<evidence type="ECO:0000256" key="3">
    <source>
        <dbReference type="ARBA" id="ARBA00022527"/>
    </source>
</evidence>
<evidence type="ECO:0000313" key="11">
    <source>
        <dbReference type="Ensembl" id="ENSMGAP00000027124.1"/>
    </source>
</evidence>
<comment type="similarity">
    <text evidence="1">Belongs to the protein kinase superfamily. CAMK Ser/Thr protein kinase family.</text>
</comment>
<evidence type="ECO:0000256" key="9">
    <source>
        <dbReference type="ARBA" id="ARBA00047899"/>
    </source>
</evidence>
<dbReference type="InterPro" id="IPR011009">
    <property type="entry name" value="Kinase-like_dom_sf"/>
</dbReference>
<evidence type="ECO:0000256" key="8">
    <source>
        <dbReference type="ARBA" id="ARBA00022840"/>
    </source>
</evidence>
<reference evidence="11 12" key="1">
    <citation type="journal article" date="2010" name="PLoS Biol.">
        <title>Multi-platform next-generation sequencing of the domestic turkey (Meleagris gallopavo): genome assembly and analysis.</title>
        <authorList>
            <person name="Dalloul R.A."/>
            <person name="Long J.A."/>
            <person name="Zimin A.V."/>
            <person name="Aslam L."/>
            <person name="Beal K."/>
            <person name="Blomberg L.A."/>
            <person name="Bouffard P."/>
            <person name="Burt D.W."/>
            <person name="Crasta O."/>
            <person name="Crooijmans R.P."/>
            <person name="Cooper K."/>
            <person name="Coulombe R.A."/>
            <person name="De S."/>
            <person name="Delany M.E."/>
            <person name="Dodgson J.B."/>
            <person name="Dong J.J."/>
            <person name="Evans C."/>
            <person name="Frederickson K.M."/>
            <person name="Flicek P."/>
            <person name="Florea L."/>
            <person name="Folkerts O."/>
            <person name="Groenen M.A."/>
            <person name="Harkins T.T."/>
            <person name="Herrero J."/>
            <person name="Hoffmann S."/>
            <person name="Megens H.J."/>
            <person name="Jiang A."/>
            <person name="de Jong P."/>
            <person name="Kaiser P."/>
            <person name="Kim H."/>
            <person name="Kim K.W."/>
            <person name="Kim S."/>
            <person name="Langenberger D."/>
            <person name="Lee M.K."/>
            <person name="Lee T."/>
            <person name="Mane S."/>
            <person name="Marcais G."/>
            <person name="Marz M."/>
            <person name="McElroy A.P."/>
            <person name="Modise T."/>
            <person name="Nefedov M."/>
            <person name="Notredame C."/>
            <person name="Paton I.R."/>
            <person name="Payne W.S."/>
            <person name="Pertea G."/>
            <person name="Prickett D."/>
            <person name="Puiu D."/>
            <person name="Qioa D."/>
            <person name="Raineri E."/>
            <person name="Ruffier M."/>
            <person name="Salzberg S.L."/>
            <person name="Schatz M.C."/>
            <person name="Scheuring C."/>
            <person name="Schmidt C.J."/>
            <person name="Schroeder S."/>
            <person name="Searle S.M."/>
            <person name="Smith E.J."/>
            <person name="Smith J."/>
            <person name="Sonstegard T.S."/>
            <person name="Stadler P.F."/>
            <person name="Tafer H."/>
            <person name="Tu Z.J."/>
            <person name="Van Tassell C.P."/>
            <person name="Vilella A.J."/>
            <person name="Williams K.P."/>
            <person name="Yorke J.A."/>
            <person name="Zhang L."/>
            <person name="Zhang H.B."/>
            <person name="Zhang X."/>
            <person name="Zhang Y."/>
            <person name="Reed K.M."/>
        </authorList>
    </citation>
    <scope>NUCLEOTIDE SEQUENCE [LARGE SCALE GENOMIC DNA]</scope>
</reference>
<dbReference type="Gene3D" id="3.30.200.20">
    <property type="entry name" value="Phosphorylase Kinase, domain 1"/>
    <property type="match status" value="1"/>
</dbReference>
<keyword evidence="3" id="KW-0723">Serine/threonine-protein kinase</keyword>
<dbReference type="GeneTree" id="ENSGT00940000154089"/>
<sequence>LDGERCVSGLSAPRDGAAGGRRGAAHVKLEIKKHAVTDDYKLSKRVLGLGINGKVLECFHKETGQKCALKVCGLSLLPWGFGGCGSLNALLRSCFAVDVSQGELRGEGSQPGDAHTACGIAARL</sequence>
<keyword evidence="8" id="KW-0067">ATP-binding</keyword>
<evidence type="ECO:0000313" key="12">
    <source>
        <dbReference type="Proteomes" id="UP000001645"/>
    </source>
</evidence>
<name>A0A803Y5S7_MELGA</name>
<evidence type="ECO:0000256" key="4">
    <source>
        <dbReference type="ARBA" id="ARBA00022553"/>
    </source>
</evidence>
<protein>
    <recommendedName>
        <fullName evidence="2">non-specific serine/threonine protein kinase</fullName>
        <ecNumber evidence="2">2.7.11.1</ecNumber>
    </recommendedName>
</protein>
<keyword evidence="7" id="KW-0418">Kinase</keyword>
<evidence type="ECO:0000256" key="2">
    <source>
        <dbReference type="ARBA" id="ARBA00012513"/>
    </source>
</evidence>
<reference evidence="11" key="3">
    <citation type="submission" date="2025-09" db="UniProtKB">
        <authorList>
            <consortium name="Ensembl"/>
        </authorList>
    </citation>
    <scope>IDENTIFICATION</scope>
</reference>
<organism evidence="11 12">
    <name type="scientific">Meleagris gallopavo</name>
    <name type="common">Wild turkey</name>
    <dbReference type="NCBI Taxonomy" id="9103"/>
    <lineage>
        <taxon>Eukaryota</taxon>
        <taxon>Metazoa</taxon>
        <taxon>Chordata</taxon>
        <taxon>Craniata</taxon>
        <taxon>Vertebrata</taxon>
        <taxon>Euteleostomi</taxon>
        <taxon>Archelosauria</taxon>
        <taxon>Archosauria</taxon>
        <taxon>Dinosauria</taxon>
        <taxon>Saurischia</taxon>
        <taxon>Theropoda</taxon>
        <taxon>Coelurosauria</taxon>
        <taxon>Aves</taxon>
        <taxon>Neognathae</taxon>
        <taxon>Galloanserae</taxon>
        <taxon>Galliformes</taxon>
        <taxon>Phasianidae</taxon>
        <taxon>Meleagridinae</taxon>
        <taxon>Meleagris</taxon>
    </lineage>
</organism>
<dbReference type="Ensembl" id="ENSMGAT00000028537.1">
    <property type="protein sequence ID" value="ENSMGAP00000027124.1"/>
    <property type="gene ID" value="ENSMGAG00000018766.1"/>
</dbReference>
<comment type="catalytic activity">
    <reaction evidence="9">
        <text>L-threonyl-[protein] + ATP = O-phospho-L-threonyl-[protein] + ADP + H(+)</text>
        <dbReference type="Rhea" id="RHEA:46608"/>
        <dbReference type="Rhea" id="RHEA-COMP:11060"/>
        <dbReference type="Rhea" id="RHEA-COMP:11605"/>
        <dbReference type="ChEBI" id="CHEBI:15378"/>
        <dbReference type="ChEBI" id="CHEBI:30013"/>
        <dbReference type="ChEBI" id="CHEBI:30616"/>
        <dbReference type="ChEBI" id="CHEBI:61977"/>
        <dbReference type="ChEBI" id="CHEBI:456216"/>
        <dbReference type="EC" id="2.7.11.1"/>
    </reaction>
</comment>
<reference evidence="11" key="2">
    <citation type="submission" date="2025-08" db="UniProtKB">
        <authorList>
            <consortium name="Ensembl"/>
        </authorList>
    </citation>
    <scope>IDENTIFICATION</scope>
</reference>
<evidence type="ECO:0000256" key="1">
    <source>
        <dbReference type="ARBA" id="ARBA00006692"/>
    </source>
</evidence>
<evidence type="ECO:0000256" key="6">
    <source>
        <dbReference type="ARBA" id="ARBA00022741"/>
    </source>
</evidence>
<dbReference type="Proteomes" id="UP000001645">
    <property type="component" value="Chromosome 14"/>
</dbReference>
<accession>A0A803Y5S7</accession>
<keyword evidence="6" id="KW-0547">Nucleotide-binding</keyword>